<name>A0ABX3TED6_9MYCO</name>
<keyword evidence="1" id="KW-1133">Transmembrane helix</keyword>
<organism evidence="2 3">
    <name type="scientific">Mycobacterium timonense</name>
    <dbReference type="NCBI Taxonomy" id="701043"/>
    <lineage>
        <taxon>Bacteria</taxon>
        <taxon>Bacillati</taxon>
        <taxon>Actinomycetota</taxon>
        <taxon>Actinomycetes</taxon>
        <taxon>Mycobacteriales</taxon>
        <taxon>Mycobacteriaceae</taxon>
        <taxon>Mycobacterium</taxon>
        <taxon>Mycobacterium avium complex (MAC)</taxon>
    </lineage>
</organism>
<evidence type="ECO:0000256" key="1">
    <source>
        <dbReference type="SAM" id="Phobius"/>
    </source>
</evidence>
<dbReference type="Proteomes" id="UP000192847">
    <property type="component" value="Unassembled WGS sequence"/>
</dbReference>
<evidence type="ECO:0000313" key="3">
    <source>
        <dbReference type="Proteomes" id="UP000192847"/>
    </source>
</evidence>
<sequence>MISDRFFLSSLWVRWLVRTAASAVLVGAVVVWIFPMFVYQIGWLWAGLAVIALCAITSVATTYIQRPIRQRYLDALQGLDRQESLAALEALRTGVVPADPDVLAAAIRTGTLAQAYQRGTSRAQRAAQWWIPVVVIVAAVVEFLASVPLLGGRLIGVAFLSVIQSMTRARRRRRTRENLEVLRAAADSAAIASPYDHEAGIAVVPARRYWQLVAAVAIPVAAFMALIHVVDRTSPDCRIVHAAVKLIYDKRQLADPQNITRSEPDIAAYRAWSQQLRNYAANVSEPRIAPRLHRIADLSDQAVAQVVQARDAHATTPADHRDQQKAFGTTMQALVDEDNAVAAVCFPHHVTPP</sequence>
<accession>A0ABX3TED6</accession>
<feature type="transmembrane region" description="Helical" evidence="1">
    <location>
        <begin position="43"/>
        <end position="64"/>
    </location>
</feature>
<keyword evidence="3" id="KW-1185">Reference proteome</keyword>
<comment type="caution">
    <text evidence="2">The sequence shown here is derived from an EMBL/GenBank/DDBJ whole genome shotgun (WGS) entry which is preliminary data.</text>
</comment>
<evidence type="ECO:0008006" key="4">
    <source>
        <dbReference type="Google" id="ProtNLM"/>
    </source>
</evidence>
<feature type="transmembrane region" description="Helical" evidence="1">
    <location>
        <begin position="209"/>
        <end position="230"/>
    </location>
</feature>
<protein>
    <recommendedName>
        <fullName evidence="4">Integral membrane protein</fullName>
    </recommendedName>
</protein>
<keyword evidence="1" id="KW-0472">Membrane</keyword>
<reference evidence="2 3" key="1">
    <citation type="submission" date="2017-02" db="EMBL/GenBank/DDBJ databases">
        <title>The new phylogeny of genus Mycobacterium.</title>
        <authorList>
            <person name="Tortoli E."/>
            <person name="Trovato A."/>
            <person name="Cirillo D.M."/>
        </authorList>
    </citation>
    <scope>NUCLEOTIDE SEQUENCE [LARGE SCALE GENOMIC DNA]</scope>
    <source>
        <strain evidence="2 3">CCUG 56329</strain>
    </source>
</reference>
<feature type="transmembrane region" description="Helical" evidence="1">
    <location>
        <begin position="126"/>
        <end position="144"/>
    </location>
</feature>
<evidence type="ECO:0000313" key="2">
    <source>
        <dbReference type="EMBL" id="ORB77158.1"/>
    </source>
</evidence>
<feature type="transmembrane region" description="Helical" evidence="1">
    <location>
        <begin position="12"/>
        <end position="37"/>
    </location>
</feature>
<gene>
    <name evidence="2" type="ORF">BST46_26100</name>
</gene>
<proteinExistence type="predicted"/>
<keyword evidence="1" id="KW-0812">Transmembrane</keyword>
<dbReference type="EMBL" id="MVIL01000256">
    <property type="protein sequence ID" value="ORB77158.1"/>
    <property type="molecule type" value="Genomic_DNA"/>
</dbReference>
<dbReference type="RefSeq" id="WP_083187803.1">
    <property type="nucleotide sequence ID" value="NZ_MVIL01000256.1"/>
</dbReference>